<keyword evidence="1" id="KW-0812">Transmembrane</keyword>
<dbReference type="AlphaFoldDB" id="A0A225DZX6"/>
<sequence length="55" mass="6374">MVDSSVQFFISTISERTRTMEFLSSYLGMGIMFLILLALVGVMIFMRMKKKDEDD</sequence>
<comment type="caution">
    <text evidence="2">The sequence shown here is derived from an EMBL/GenBank/DDBJ whole genome shotgun (WGS) entry which is preliminary data.</text>
</comment>
<keyword evidence="1" id="KW-0472">Membrane</keyword>
<evidence type="ECO:0000256" key="1">
    <source>
        <dbReference type="SAM" id="Phobius"/>
    </source>
</evidence>
<protein>
    <submittedName>
        <fullName evidence="2">Uncharacterized protein</fullName>
    </submittedName>
</protein>
<evidence type="ECO:0000313" key="2">
    <source>
        <dbReference type="EMBL" id="OWK46832.1"/>
    </source>
</evidence>
<dbReference type="EMBL" id="NIDE01000001">
    <property type="protein sequence ID" value="OWK46832.1"/>
    <property type="molecule type" value="Genomic_DNA"/>
</dbReference>
<keyword evidence="3" id="KW-1185">Reference proteome</keyword>
<dbReference type="Proteomes" id="UP000214646">
    <property type="component" value="Unassembled WGS sequence"/>
</dbReference>
<keyword evidence="1" id="KW-1133">Transmembrane helix</keyword>
<gene>
    <name evidence="2" type="ORF">FRUB_00531</name>
</gene>
<name>A0A225DZX6_9BACT</name>
<accession>A0A225DZX6</accession>
<evidence type="ECO:0000313" key="3">
    <source>
        <dbReference type="Proteomes" id="UP000214646"/>
    </source>
</evidence>
<feature type="transmembrane region" description="Helical" evidence="1">
    <location>
        <begin position="26"/>
        <end position="46"/>
    </location>
</feature>
<organism evidence="2 3">
    <name type="scientific">Fimbriiglobus ruber</name>
    <dbReference type="NCBI Taxonomy" id="1908690"/>
    <lineage>
        <taxon>Bacteria</taxon>
        <taxon>Pseudomonadati</taxon>
        <taxon>Planctomycetota</taxon>
        <taxon>Planctomycetia</taxon>
        <taxon>Gemmatales</taxon>
        <taxon>Gemmataceae</taxon>
        <taxon>Fimbriiglobus</taxon>
    </lineage>
</organism>
<proteinExistence type="predicted"/>
<reference evidence="3" key="1">
    <citation type="submission" date="2017-06" db="EMBL/GenBank/DDBJ databases">
        <title>Genome analysis of Fimbriiglobus ruber SP5, the first member of the order Planctomycetales with confirmed chitinolytic capability.</title>
        <authorList>
            <person name="Ravin N.V."/>
            <person name="Rakitin A.L."/>
            <person name="Ivanova A.A."/>
            <person name="Beletsky A.V."/>
            <person name="Kulichevskaya I.S."/>
            <person name="Mardanov A.V."/>
            <person name="Dedysh S.N."/>
        </authorList>
    </citation>
    <scope>NUCLEOTIDE SEQUENCE [LARGE SCALE GENOMIC DNA]</scope>
    <source>
        <strain evidence="3">SP5</strain>
    </source>
</reference>